<sequence length="923" mass="101349">MFSSFFTAVDPTAQNLFPVSSRYEPKDLAGELELKDQAWTCDGGFATETQVFYTLADDGTALMCQIIHSAVGVWYPTVQFTCRIFNPKTDTNVWRSVNVANFVAGPPGLDKRSSKSDQFSVTYKSNPGSDHPESYVISANLGPDLQISLDVQRPAAIPGWKVGKGPKGGFTYFGPDIEKPEGYVVHRFWPRYKATGHIIRNGQASAVEGPGMFVHAIQGMRPDVIAQSWNFAHFQSDELGGCSAIQMELTTQKSHGKKGDGSGGVSVNVGSLVIGGKLVSVTAETHWPGESSQGDIVSRATHLNPTHDADTGYGIPSEILFEWAAPSIVSGTDGLVKASVKADIGDVKQPKGLIEKVDVLAEIPYAIKMVVNYVAGTKPYVYQAVHRIVGGQAPTPGSAHVALRAARFLAFAVPRQTAEGGCFPLDTAKKWTPSIRACGARHLQVYQSSAALEIARTAGRIALTFVPVILIKNRKSLYWLKKAEIHGIPTTEEKKAQLLKYIRKRTVLLHLLFFVPVFTFWLTIVASLERTPLTGRWRLIILSPEEEDEIASQLAGSGWYKAVHEILLEGGPFSLIPTTDWRYEWIRDTLRNLEAYIPVLEREGEIDYAWTQRGPDDDPLPPPAEYPLKPRPRGSELLWRFCERLCEREVPLPPHTSTGPPYSLLFVDKPEASNAFSYGFGPNGGGGIVVYSGFLDEILSSPPADGAVVTAPPEEKSWWSSIVDSLLGRRPPPSHPIPTREQTADLAVLLAHELAHLVLSHHLETLSSGTIIIPTLISIITDVVRTVLFPITMLFGPFVNDAVAQLGKVGSGELVKMGDYCTSMSQEVEADVVSARLLAHAGFDARHAVRFWEKRSEFGKSECGHADKDKDELSSTSTRMLPRQIMGSSHPMNQVRVERLRSELDRWEAERRAALQKSGTNET</sequence>
<dbReference type="Proteomes" id="UP000824881">
    <property type="component" value="Unassembled WGS sequence"/>
</dbReference>
<keyword evidence="2" id="KW-1185">Reference proteome</keyword>
<dbReference type="EMBL" id="WQMT02000003">
    <property type="protein sequence ID" value="KAG9224912.1"/>
    <property type="molecule type" value="Genomic_DNA"/>
</dbReference>
<evidence type="ECO:0000313" key="1">
    <source>
        <dbReference type="EMBL" id="KAG9224912.1"/>
    </source>
</evidence>
<name>A0ACB7J373_PLECO</name>
<reference evidence="1 2" key="1">
    <citation type="journal article" date="2021" name="Appl. Environ. Microbiol.">
        <title>Genetic linkage and physical mapping for an oyster mushroom Pleurotus cornucopiae and QTL analysis for the trait cap color.</title>
        <authorList>
            <person name="Zhang Y."/>
            <person name="Gao W."/>
            <person name="Sonnenberg A."/>
            <person name="Chen Q."/>
            <person name="Zhang J."/>
            <person name="Huang C."/>
        </authorList>
    </citation>
    <scope>NUCLEOTIDE SEQUENCE [LARGE SCALE GENOMIC DNA]</scope>
    <source>
        <strain evidence="1">CCMSSC00406</strain>
    </source>
</reference>
<organism evidence="1 2">
    <name type="scientific">Pleurotus cornucopiae</name>
    <name type="common">Cornucopia mushroom</name>
    <dbReference type="NCBI Taxonomy" id="5321"/>
    <lineage>
        <taxon>Eukaryota</taxon>
        <taxon>Fungi</taxon>
        <taxon>Dikarya</taxon>
        <taxon>Basidiomycota</taxon>
        <taxon>Agaricomycotina</taxon>
        <taxon>Agaricomycetes</taxon>
        <taxon>Agaricomycetidae</taxon>
        <taxon>Agaricales</taxon>
        <taxon>Pleurotineae</taxon>
        <taxon>Pleurotaceae</taxon>
        <taxon>Pleurotus</taxon>
    </lineage>
</organism>
<proteinExistence type="predicted"/>
<gene>
    <name evidence="1" type="ORF">CCMSSC00406_0001937</name>
</gene>
<accession>A0ACB7J373</accession>
<evidence type="ECO:0000313" key="2">
    <source>
        <dbReference type="Proteomes" id="UP000824881"/>
    </source>
</evidence>
<protein>
    <submittedName>
        <fullName evidence="1">Uncharacterized protein</fullName>
    </submittedName>
</protein>
<comment type="caution">
    <text evidence="1">The sequence shown here is derived from an EMBL/GenBank/DDBJ whole genome shotgun (WGS) entry which is preliminary data.</text>
</comment>